<dbReference type="PANTHER" id="PTHR48041">
    <property type="entry name" value="ABC TRANSPORTER G FAMILY MEMBER 28"/>
    <property type="match status" value="1"/>
</dbReference>
<dbReference type="SUPFAM" id="SSF52540">
    <property type="entry name" value="P-loop containing nucleoside triphosphate hydrolases"/>
    <property type="match status" value="1"/>
</dbReference>
<dbReference type="InterPro" id="IPR050352">
    <property type="entry name" value="ABCG_transporters"/>
</dbReference>
<name>A0A922M4I2_SPOEX</name>
<reference evidence="7" key="1">
    <citation type="journal article" date="2021" name="G3 (Bethesda)">
        <title>Genome and transcriptome analysis of the beet armyworm Spodoptera exigua reveals targets for pest control. .</title>
        <authorList>
            <person name="Simon S."/>
            <person name="Breeschoten T."/>
            <person name="Jansen H.J."/>
            <person name="Dirks R.P."/>
            <person name="Schranz M.E."/>
            <person name="Ros V.I.D."/>
        </authorList>
    </citation>
    <scope>NUCLEOTIDE SEQUENCE</scope>
    <source>
        <strain evidence="7">TB_SE_WUR_2020</strain>
    </source>
</reference>
<dbReference type="AlphaFoldDB" id="A0A922M4I2"/>
<feature type="transmembrane region" description="Helical" evidence="6">
    <location>
        <begin position="310"/>
        <end position="334"/>
    </location>
</feature>
<keyword evidence="4 6" id="KW-1133">Transmembrane helix</keyword>
<evidence type="ECO:0000256" key="6">
    <source>
        <dbReference type="SAM" id="Phobius"/>
    </source>
</evidence>
<comment type="subcellular location">
    <subcellularLocation>
        <location evidence="1">Membrane</location>
        <topology evidence="1">Multi-pass membrane protein</topology>
    </subcellularLocation>
</comment>
<evidence type="ECO:0000256" key="2">
    <source>
        <dbReference type="ARBA" id="ARBA00022448"/>
    </source>
</evidence>
<gene>
    <name evidence="7" type="ORF">HF086_001528</name>
</gene>
<evidence type="ECO:0000256" key="1">
    <source>
        <dbReference type="ARBA" id="ARBA00004141"/>
    </source>
</evidence>
<dbReference type="InterPro" id="IPR027417">
    <property type="entry name" value="P-loop_NTPase"/>
</dbReference>
<keyword evidence="3 6" id="KW-0812">Transmembrane</keyword>
<dbReference type="EMBL" id="JACEFF010000853">
    <property type="protein sequence ID" value="KAH9629715.1"/>
    <property type="molecule type" value="Genomic_DNA"/>
</dbReference>
<evidence type="ECO:0000313" key="7">
    <source>
        <dbReference type="EMBL" id="KAH9629715.1"/>
    </source>
</evidence>
<feature type="non-terminal residue" evidence="7">
    <location>
        <position position="1"/>
    </location>
</feature>
<dbReference type="PANTHER" id="PTHR48041:SF15">
    <property type="entry name" value="FI05267P"/>
    <property type="match status" value="1"/>
</dbReference>
<protein>
    <submittedName>
        <fullName evidence="7">Uncharacterized protein</fullName>
    </submittedName>
</protein>
<feature type="transmembrane region" description="Helical" evidence="6">
    <location>
        <begin position="226"/>
        <end position="246"/>
    </location>
</feature>
<sequence>VAGASGTIFTNGEPRDLHQFRKLSRYIMQEDLLQPYITVQEAMMIAADLKLGNGITKEKKGLDDVASSTCVSLLKRVARGGRTVVCSLHTPSARLFAEFDHVYVVAGGRCAYQGTAPGVVPFLNELQLPCPKTYNPADFIIEVSSGEYGSHVDKMVSAVENGKNQRWRTYAIEESPPGELFEEMEIEQLNTGGIEKHNYKHGCSACQQFIVLLKRMLLQTVRNKNSVFMGPAMSVPLMLLAVYGIGSGDDPLPIVWRLARACSFLRYGIEGLVAAIYGPPRDDLICPEHVDYCEYKNVAYFVKLMGMSGVSFWVDFSVLVCMLLAMNLTGYYLLRQRLSPNYAFRAIKVIGNFIKTKMSSYS</sequence>
<dbReference type="GO" id="GO:0005886">
    <property type="term" value="C:plasma membrane"/>
    <property type="evidence" value="ECO:0007669"/>
    <property type="project" value="TreeGrafter"/>
</dbReference>
<keyword evidence="5 6" id="KW-0472">Membrane</keyword>
<evidence type="ECO:0000256" key="4">
    <source>
        <dbReference type="ARBA" id="ARBA00022989"/>
    </source>
</evidence>
<evidence type="ECO:0000256" key="3">
    <source>
        <dbReference type="ARBA" id="ARBA00022692"/>
    </source>
</evidence>
<dbReference type="Gene3D" id="3.40.50.300">
    <property type="entry name" value="P-loop containing nucleotide triphosphate hydrolases"/>
    <property type="match status" value="1"/>
</dbReference>
<dbReference type="Proteomes" id="UP000814243">
    <property type="component" value="Unassembled WGS sequence"/>
</dbReference>
<accession>A0A922M4I2</accession>
<evidence type="ECO:0000256" key="5">
    <source>
        <dbReference type="ARBA" id="ARBA00023136"/>
    </source>
</evidence>
<comment type="caution">
    <text evidence="7">The sequence shown here is derived from an EMBL/GenBank/DDBJ whole genome shotgun (WGS) entry which is preliminary data.</text>
</comment>
<dbReference type="GO" id="GO:0042626">
    <property type="term" value="F:ATPase-coupled transmembrane transporter activity"/>
    <property type="evidence" value="ECO:0007669"/>
    <property type="project" value="TreeGrafter"/>
</dbReference>
<organism evidence="7 8">
    <name type="scientific">Spodoptera exigua</name>
    <name type="common">Beet armyworm</name>
    <name type="synonym">Noctua fulgens</name>
    <dbReference type="NCBI Taxonomy" id="7107"/>
    <lineage>
        <taxon>Eukaryota</taxon>
        <taxon>Metazoa</taxon>
        <taxon>Ecdysozoa</taxon>
        <taxon>Arthropoda</taxon>
        <taxon>Hexapoda</taxon>
        <taxon>Insecta</taxon>
        <taxon>Pterygota</taxon>
        <taxon>Neoptera</taxon>
        <taxon>Endopterygota</taxon>
        <taxon>Lepidoptera</taxon>
        <taxon>Glossata</taxon>
        <taxon>Ditrysia</taxon>
        <taxon>Noctuoidea</taxon>
        <taxon>Noctuidae</taxon>
        <taxon>Amphipyrinae</taxon>
        <taxon>Spodoptera</taxon>
    </lineage>
</organism>
<keyword evidence="2" id="KW-0813">Transport</keyword>
<evidence type="ECO:0000313" key="8">
    <source>
        <dbReference type="Proteomes" id="UP000814243"/>
    </source>
</evidence>
<proteinExistence type="predicted"/>